<dbReference type="InterPro" id="IPR011006">
    <property type="entry name" value="CheY-like_superfamily"/>
</dbReference>
<dbReference type="Pfam" id="PF13185">
    <property type="entry name" value="GAF_2"/>
    <property type="match status" value="1"/>
</dbReference>
<accession>A0A399ESF1</accession>
<dbReference type="InterPro" id="IPR052020">
    <property type="entry name" value="Cyclic_di-GMP/3'3'-cGAMP_PDE"/>
</dbReference>
<dbReference type="CDD" id="cd00156">
    <property type="entry name" value="REC"/>
    <property type="match status" value="1"/>
</dbReference>
<dbReference type="PANTHER" id="PTHR45228:SF1">
    <property type="entry name" value="CYCLIC DI-GMP PHOSPHODIESTERASE TM_0186"/>
    <property type="match status" value="1"/>
</dbReference>
<dbReference type="InterPro" id="IPR001789">
    <property type="entry name" value="Sig_transdc_resp-reg_receiver"/>
</dbReference>
<dbReference type="SMART" id="SM00086">
    <property type="entry name" value="PAC"/>
    <property type="match status" value="3"/>
</dbReference>
<feature type="domain" description="PAS" evidence="5">
    <location>
        <begin position="236"/>
        <end position="308"/>
    </location>
</feature>
<name>A0A399ESF1_9DEIN</name>
<feature type="domain" description="PAC" evidence="6">
    <location>
        <begin position="190"/>
        <end position="242"/>
    </location>
</feature>
<evidence type="ECO:0000313" key="8">
    <source>
        <dbReference type="EMBL" id="RIH85979.1"/>
    </source>
</evidence>
<dbReference type="SUPFAM" id="SSF55785">
    <property type="entry name" value="PYP-like sensor domain (PAS domain)"/>
    <property type="match status" value="4"/>
</dbReference>
<sequence length="1137" mass="127951">MARILLVEDDQADLLLIRQHLEGLEAEWHSVGDLQALKRALEKGPYDVMLLSLGPRPEDGLEELRVMRAYAPDTPLVMLVPPRLEPLAMAVAKPDLDEFVVKRKGKLPGLRAAVEKALERKHRRDLFEAVPVGLYRSTPEGRILEANPALCAMLGYSREELLGLDARALYLEAEEREAAVAHLETTPLVVAQRLRLQRKDGEVLWVEEHAHAVRDSQGQVLYLEGSLVDISERTRLEERFRALVENTSDLIYLMDENGAMLYASPNVRQVLGYDPQGYLRERLSVLSFVHPEDRPYAEASLEDLVRHPGQTREYRLRILDASGEVRHARVWGRNLLHDPAVRGIVLNVRDVTEEDRLRLSLERERSRFKAIVEALSGVVFQVALLPGQPGRPVYVSPQAQTVLGHSPEALLENPALWWGNVHPEDQASLPKDAGAPGEVRVLRYRYRHGQSGAWVWIQEHRVADPEGQFLTGYAYDATKELEAQRALAEQEALFRTLSETAPALILLWQEEQLVFANREAERTTGYSLEELKSRPIWEFVHPLDREMVRARGQARLRGEAVESRYRFRIRTKSGETRWLDYSAARVDFGGRPAVLGVGFDVTEAQEHQLDLEAVVRLAEALRRSDELKVMLVAALDETLALLDTPVGSVLLYDPESHSLEEVASRGWLAPIPTPPVVQEESLTGWVLLHGVPYVSREFAADPKLRPAIRHLVPPGWGGVVLPLRAGSWRVGALTLAVAHPRELSARELKRLELIGEAIGNAVRRASLRRKLEARVGQLEALRAIDQAISASLDLRLALEVFCEQLMRLPLDAVSLLLYRKESRMLETIETRGFRSPPSEVRRLSVPLGQGHTGRAALERRPVGVDDLTRDPGFAPEFTLREGFVAMRALPLLAKGELLGVLVAFTRRPWDLSSEEEEFLEALATQGSIAIENSRLFEGLQRAKLELELAYDLTLLGWAQAVEMRDQETAGHTQRVTELTLKLARQMGLPEEDLEHLRRGAILHDVGKLGVPDAVLLKPGSLSEEEWALMRKHPTLAHQWLSGIPFLRKALAIPYAHHERWDGSGYPRGLKGEAIPLEARIFAVIDVYDALTSDRPYRPAWPREKALEYIREQSGKQFDPEVVAAFLELMHAEDSSAR</sequence>
<comment type="caution">
    <text evidence="8">The sequence shown here is derived from an EMBL/GenBank/DDBJ whole genome shotgun (WGS) entry which is preliminary data.</text>
</comment>
<dbReference type="Pfam" id="PF13487">
    <property type="entry name" value="HD_5"/>
    <property type="match status" value="1"/>
</dbReference>
<dbReference type="PROSITE" id="PS50110">
    <property type="entry name" value="RESPONSE_REGULATORY"/>
    <property type="match status" value="1"/>
</dbReference>
<feature type="domain" description="PAC" evidence="6">
    <location>
        <begin position="563"/>
        <end position="613"/>
    </location>
</feature>
<evidence type="ECO:0000256" key="2">
    <source>
        <dbReference type="ARBA" id="ARBA00022777"/>
    </source>
</evidence>
<dbReference type="GO" id="GO:0071111">
    <property type="term" value="F:cyclic-guanylate-specific phosphodiesterase activity"/>
    <property type="evidence" value="ECO:0007669"/>
    <property type="project" value="UniProtKB-EC"/>
</dbReference>
<dbReference type="InterPro" id="IPR000014">
    <property type="entry name" value="PAS"/>
</dbReference>
<dbReference type="Pfam" id="PF08447">
    <property type="entry name" value="PAS_3"/>
    <property type="match status" value="3"/>
</dbReference>
<dbReference type="InterPro" id="IPR001610">
    <property type="entry name" value="PAC"/>
</dbReference>
<feature type="domain" description="PAS" evidence="5">
    <location>
        <begin position="489"/>
        <end position="559"/>
    </location>
</feature>
<dbReference type="CDD" id="cd00077">
    <property type="entry name" value="HDc"/>
    <property type="match status" value="1"/>
</dbReference>
<dbReference type="InterPro" id="IPR000700">
    <property type="entry name" value="PAS-assoc_C"/>
</dbReference>
<dbReference type="InterPro" id="IPR003607">
    <property type="entry name" value="HD/PDEase_dom"/>
</dbReference>
<dbReference type="PANTHER" id="PTHR45228">
    <property type="entry name" value="CYCLIC DI-GMP PHOSPHODIESTERASE TM_0186-RELATED"/>
    <property type="match status" value="1"/>
</dbReference>
<evidence type="ECO:0000256" key="3">
    <source>
        <dbReference type="PROSITE-ProRule" id="PRU00169"/>
    </source>
</evidence>
<dbReference type="PROSITE" id="PS50113">
    <property type="entry name" value="PAC"/>
    <property type="match status" value="2"/>
</dbReference>
<dbReference type="PROSITE" id="PS51832">
    <property type="entry name" value="HD_GYP"/>
    <property type="match status" value="1"/>
</dbReference>
<keyword evidence="9" id="KW-1185">Reference proteome</keyword>
<dbReference type="InterPro" id="IPR037522">
    <property type="entry name" value="HD_GYP_dom"/>
</dbReference>
<dbReference type="Gene3D" id="3.30.450.20">
    <property type="entry name" value="PAS domain"/>
    <property type="match status" value="4"/>
</dbReference>
<dbReference type="RefSeq" id="WP_119277863.1">
    <property type="nucleotide sequence ID" value="NZ_QWLA01000035.1"/>
</dbReference>
<dbReference type="CDD" id="cd00130">
    <property type="entry name" value="PAS"/>
    <property type="match status" value="4"/>
</dbReference>
<dbReference type="SMART" id="SM00091">
    <property type="entry name" value="PAS"/>
    <property type="match status" value="4"/>
</dbReference>
<dbReference type="GO" id="GO:0016301">
    <property type="term" value="F:kinase activity"/>
    <property type="evidence" value="ECO:0007669"/>
    <property type="project" value="UniProtKB-KW"/>
</dbReference>
<dbReference type="PROSITE" id="PS50112">
    <property type="entry name" value="PAS"/>
    <property type="match status" value="4"/>
</dbReference>
<dbReference type="EMBL" id="QWLA01000035">
    <property type="protein sequence ID" value="RIH85979.1"/>
    <property type="molecule type" value="Genomic_DNA"/>
</dbReference>
<dbReference type="OrthoDB" id="23815at2"/>
<keyword evidence="8" id="KW-0378">Hydrolase</keyword>
<dbReference type="Pfam" id="PF13426">
    <property type="entry name" value="PAS_9"/>
    <property type="match status" value="1"/>
</dbReference>
<evidence type="ECO:0000313" key="9">
    <source>
        <dbReference type="Proteomes" id="UP000265341"/>
    </source>
</evidence>
<dbReference type="InterPro" id="IPR035965">
    <property type="entry name" value="PAS-like_dom_sf"/>
</dbReference>
<feature type="domain" description="HD-GYP" evidence="7">
    <location>
        <begin position="946"/>
        <end position="1137"/>
    </location>
</feature>
<dbReference type="Proteomes" id="UP000265341">
    <property type="component" value="Unassembled WGS sequence"/>
</dbReference>
<evidence type="ECO:0000256" key="1">
    <source>
        <dbReference type="ARBA" id="ARBA00022679"/>
    </source>
</evidence>
<dbReference type="NCBIfam" id="TIGR00229">
    <property type="entry name" value="sensory_box"/>
    <property type="match status" value="3"/>
</dbReference>
<proteinExistence type="predicted"/>
<dbReference type="InterPro" id="IPR013655">
    <property type="entry name" value="PAS_fold_3"/>
</dbReference>
<dbReference type="Pfam" id="PF01590">
    <property type="entry name" value="GAF"/>
    <property type="match status" value="1"/>
</dbReference>
<gene>
    <name evidence="8" type="primary">rpfG_3</name>
    <name evidence="8" type="ORF">Mrose_01981</name>
</gene>
<dbReference type="InterPro" id="IPR003018">
    <property type="entry name" value="GAF"/>
</dbReference>
<dbReference type="SUPFAM" id="SSF109604">
    <property type="entry name" value="HD-domain/PDEase-like"/>
    <property type="match status" value="1"/>
</dbReference>
<evidence type="ECO:0000259" key="7">
    <source>
        <dbReference type="PROSITE" id="PS51832"/>
    </source>
</evidence>
<feature type="domain" description="PAS" evidence="5">
    <location>
        <begin position="364"/>
        <end position="429"/>
    </location>
</feature>
<evidence type="ECO:0000259" key="4">
    <source>
        <dbReference type="PROSITE" id="PS50110"/>
    </source>
</evidence>
<dbReference type="NCBIfam" id="TIGR00277">
    <property type="entry name" value="HDIG"/>
    <property type="match status" value="1"/>
</dbReference>
<reference evidence="8 9" key="1">
    <citation type="submission" date="2018-08" db="EMBL/GenBank/DDBJ databases">
        <title>Meiothermus roseus NBRC 110900 genome sequencing project.</title>
        <authorList>
            <person name="Da Costa M.S."/>
            <person name="Albuquerque L."/>
            <person name="Raposo P."/>
            <person name="Froufe H.J.C."/>
            <person name="Barroso C.S."/>
            <person name="Egas C."/>
        </authorList>
    </citation>
    <scope>NUCLEOTIDE SEQUENCE [LARGE SCALE GENOMIC DNA]</scope>
    <source>
        <strain evidence="8 9">NBRC 110900</strain>
    </source>
</reference>
<dbReference type="InterPro" id="IPR006675">
    <property type="entry name" value="HDIG_dom"/>
</dbReference>
<dbReference type="SUPFAM" id="SSF52172">
    <property type="entry name" value="CheY-like"/>
    <property type="match status" value="1"/>
</dbReference>
<comment type="caution">
    <text evidence="3">Lacks conserved residue(s) required for the propagation of feature annotation.</text>
</comment>
<dbReference type="InterPro" id="IPR029016">
    <property type="entry name" value="GAF-like_dom_sf"/>
</dbReference>
<dbReference type="SMART" id="SM00065">
    <property type="entry name" value="GAF"/>
    <property type="match status" value="2"/>
</dbReference>
<dbReference type="Gene3D" id="3.40.50.2300">
    <property type="match status" value="1"/>
</dbReference>
<dbReference type="SUPFAM" id="SSF55781">
    <property type="entry name" value="GAF domain-like"/>
    <property type="match status" value="2"/>
</dbReference>
<keyword evidence="2" id="KW-0418">Kinase</keyword>
<dbReference type="SMART" id="SM00471">
    <property type="entry name" value="HDc"/>
    <property type="match status" value="1"/>
</dbReference>
<protein>
    <submittedName>
        <fullName evidence="8">Cyclic di-GMP phosphodiesterase response regulator RpfG</fullName>
        <ecNumber evidence="8">3.1.4.52</ecNumber>
    </submittedName>
</protein>
<dbReference type="GO" id="GO:0000160">
    <property type="term" value="P:phosphorelay signal transduction system"/>
    <property type="evidence" value="ECO:0007669"/>
    <property type="project" value="InterPro"/>
</dbReference>
<feature type="domain" description="PAS" evidence="5">
    <location>
        <begin position="119"/>
        <end position="177"/>
    </location>
</feature>
<dbReference type="AlphaFoldDB" id="A0A399ESF1"/>
<dbReference type="Gene3D" id="1.10.3210.10">
    <property type="entry name" value="Hypothetical protein af1432"/>
    <property type="match status" value="1"/>
</dbReference>
<dbReference type="EC" id="3.1.4.52" evidence="8"/>
<dbReference type="Gene3D" id="3.30.450.40">
    <property type="match status" value="2"/>
</dbReference>
<evidence type="ECO:0000259" key="6">
    <source>
        <dbReference type="PROSITE" id="PS50113"/>
    </source>
</evidence>
<feature type="domain" description="Response regulatory" evidence="4">
    <location>
        <begin position="3"/>
        <end position="117"/>
    </location>
</feature>
<evidence type="ECO:0000259" key="5">
    <source>
        <dbReference type="PROSITE" id="PS50112"/>
    </source>
</evidence>
<keyword evidence="1" id="KW-0808">Transferase</keyword>
<organism evidence="8 9">
    <name type="scientific">Calidithermus roseus</name>
    <dbReference type="NCBI Taxonomy" id="1644118"/>
    <lineage>
        <taxon>Bacteria</taxon>
        <taxon>Thermotogati</taxon>
        <taxon>Deinococcota</taxon>
        <taxon>Deinococci</taxon>
        <taxon>Thermales</taxon>
        <taxon>Thermaceae</taxon>
        <taxon>Calidithermus</taxon>
    </lineage>
</organism>